<dbReference type="AlphaFoldDB" id="A0A9P5U5Y7"/>
<reference evidence="2" key="1">
    <citation type="submission" date="2020-11" db="EMBL/GenBank/DDBJ databases">
        <authorList>
            <consortium name="DOE Joint Genome Institute"/>
            <person name="Ahrendt S."/>
            <person name="Riley R."/>
            <person name="Andreopoulos W."/>
            <person name="Labutti K."/>
            <person name="Pangilinan J."/>
            <person name="Ruiz-Duenas F.J."/>
            <person name="Barrasa J.M."/>
            <person name="Sanchez-Garcia M."/>
            <person name="Camarero S."/>
            <person name="Miyauchi S."/>
            <person name="Serrano A."/>
            <person name="Linde D."/>
            <person name="Babiker R."/>
            <person name="Drula E."/>
            <person name="Ayuso-Fernandez I."/>
            <person name="Pacheco R."/>
            <person name="Padilla G."/>
            <person name="Ferreira P."/>
            <person name="Barriuso J."/>
            <person name="Kellner H."/>
            <person name="Castanera R."/>
            <person name="Alfaro M."/>
            <person name="Ramirez L."/>
            <person name="Pisabarro A.G."/>
            <person name="Kuo A."/>
            <person name="Tritt A."/>
            <person name="Lipzen A."/>
            <person name="He G."/>
            <person name="Yan M."/>
            <person name="Ng V."/>
            <person name="Cullen D."/>
            <person name="Martin F."/>
            <person name="Rosso M.-N."/>
            <person name="Henrissat B."/>
            <person name="Hibbett D."/>
            <person name="Martinez A.T."/>
            <person name="Grigoriev I.V."/>
        </authorList>
    </citation>
    <scope>NUCLEOTIDE SEQUENCE</scope>
    <source>
        <strain evidence="2">AH 40177</strain>
    </source>
</reference>
<accession>A0A9P5U5Y7</accession>
<feature type="region of interest" description="Disordered" evidence="1">
    <location>
        <begin position="1"/>
        <end position="28"/>
    </location>
</feature>
<dbReference type="OrthoDB" id="3353107at2759"/>
<gene>
    <name evidence="2" type="ORF">BDP27DRAFT_1364891</name>
</gene>
<comment type="caution">
    <text evidence="2">The sequence shown here is derived from an EMBL/GenBank/DDBJ whole genome shotgun (WGS) entry which is preliminary data.</text>
</comment>
<dbReference type="EMBL" id="JADNRY010000073">
    <property type="protein sequence ID" value="KAF9067441.1"/>
    <property type="molecule type" value="Genomic_DNA"/>
</dbReference>
<protein>
    <submittedName>
        <fullName evidence="2">Uncharacterized protein</fullName>
    </submittedName>
</protein>
<evidence type="ECO:0000256" key="1">
    <source>
        <dbReference type="SAM" id="MobiDB-lite"/>
    </source>
</evidence>
<sequence length="153" mass="17385">MGIDSESPVDEGHELEDEEEWRGVTGLGSNELEDLDLDYEKLVNTIEGEDENKFNAEVIDAPRYANPFQDNQTCHVFEEALARLNETGQVPLGYGLHPLEWDDDGYPSIGTIRVGRKGSKRLEIALPDSVWRPRSTRWVQGLYLMNQLLDQPL</sequence>
<organism evidence="2 3">
    <name type="scientific">Rhodocollybia butyracea</name>
    <dbReference type="NCBI Taxonomy" id="206335"/>
    <lineage>
        <taxon>Eukaryota</taxon>
        <taxon>Fungi</taxon>
        <taxon>Dikarya</taxon>
        <taxon>Basidiomycota</taxon>
        <taxon>Agaricomycotina</taxon>
        <taxon>Agaricomycetes</taxon>
        <taxon>Agaricomycetidae</taxon>
        <taxon>Agaricales</taxon>
        <taxon>Marasmiineae</taxon>
        <taxon>Omphalotaceae</taxon>
        <taxon>Rhodocollybia</taxon>
    </lineage>
</organism>
<feature type="compositionally biased region" description="Acidic residues" evidence="1">
    <location>
        <begin position="7"/>
        <end position="20"/>
    </location>
</feature>
<evidence type="ECO:0000313" key="2">
    <source>
        <dbReference type="EMBL" id="KAF9067441.1"/>
    </source>
</evidence>
<evidence type="ECO:0000313" key="3">
    <source>
        <dbReference type="Proteomes" id="UP000772434"/>
    </source>
</evidence>
<proteinExistence type="predicted"/>
<keyword evidence="3" id="KW-1185">Reference proteome</keyword>
<name>A0A9P5U5Y7_9AGAR</name>
<dbReference type="Proteomes" id="UP000772434">
    <property type="component" value="Unassembled WGS sequence"/>
</dbReference>